<keyword evidence="2" id="KW-1185">Reference proteome</keyword>
<dbReference type="SUPFAM" id="SSF53474">
    <property type="entry name" value="alpha/beta-Hydrolases"/>
    <property type="match status" value="1"/>
</dbReference>
<dbReference type="InterPro" id="IPR050583">
    <property type="entry name" value="Mycobacterial_A85_antigen"/>
</dbReference>
<accession>A0A545ARC3</accession>
<evidence type="ECO:0000313" key="1">
    <source>
        <dbReference type="EMBL" id="TQS43867.1"/>
    </source>
</evidence>
<dbReference type="GO" id="GO:0016747">
    <property type="term" value="F:acyltransferase activity, transferring groups other than amino-acyl groups"/>
    <property type="evidence" value="ECO:0007669"/>
    <property type="project" value="TreeGrafter"/>
</dbReference>
<reference evidence="1 2" key="1">
    <citation type="submission" date="2019-07" db="EMBL/GenBank/DDBJ databases">
        <title>Cryptosporangium phraense sp. nov., isolated from plant litter.</title>
        <authorList>
            <person name="Suriyachadkun C."/>
        </authorList>
    </citation>
    <scope>NUCLEOTIDE SEQUENCE [LARGE SCALE GENOMIC DNA]</scope>
    <source>
        <strain evidence="1 2">A-T 5661</strain>
    </source>
</reference>
<name>A0A545ARC3_9ACTN</name>
<dbReference type="PANTHER" id="PTHR48098">
    <property type="entry name" value="ENTEROCHELIN ESTERASE-RELATED"/>
    <property type="match status" value="1"/>
</dbReference>
<dbReference type="Gene3D" id="3.40.50.1820">
    <property type="entry name" value="alpha/beta hydrolase"/>
    <property type="match status" value="1"/>
</dbReference>
<dbReference type="InterPro" id="IPR000801">
    <property type="entry name" value="Esterase-like"/>
</dbReference>
<dbReference type="EMBL" id="VIRS01000011">
    <property type="protein sequence ID" value="TQS43867.1"/>
    <property type="molecule type" value="Genomic_DNA"/>
</dbReference>
<dbReference type="OrthoDB" id="3210113at2"/>
<dbReference type="InterPro" id="IPR029058">
    <property type="entry name" value="AB_hydrolase_fold"/>
</dbReference>
<keyword evidence="1" id="KW-0378">Hydrolase</keyword>
<dbReference type="PANTHER" id="PTHR48098:SF1">
    <property type="entry name" value="DIACYLGLYCEROL ACYLTRANSFERASE_MYCOLYLTRANSFERASE AG85A"/>
    <property type="match status" value="1"/>
</dbReference>
<organism evidence="1 2">
    <name type="scientific">Cryptosporangium phraense</name>
    <dbReference type="NCBI Taxonomy" id="2593070"/>
    <lineage>
        <taxon>Bacteria</taxon>
        <taxon>Bacillati</taxon>
        <taxon>Actinomycetota</taxon>
        <taxon>Actinomycetes</taxon>
        <taxon>Cryptosporangiales</taxon>
        <taxon>Cryptosporangiaceae</taxon>
        <taxon>Cryptosporangium</taxon>
    </lineage>
</organism>
<dbReference type="RefSeq" id="WP_142705778.1">
    <property type="nucleotide sequence ID" value="NZ_VIRS01000011.1"/>
</dbReference>
<gene>
    <name evidence="1" type="ORF">FL583_17760</name>
</gene>
<evidence type="ECO:0000313" key="2">
    <source>
        <dbReference type="Proteomes" id="UP000317982"/>
    </source>
</evidence>
<dbReference type="Pfam" id="PF00756">
    <property type="entry name" value="Esterase"/>
    <property type="match status" value="1"/>
</dbReference>
<dbReference type="GO" id="GO:0016787">
    <property type="term" value="F:hydrolase activity"/>
    <property type="evidence" value="ECO:0007669"/>
    <property type="project" value="UniProtKB-KW"/>
</dbReference>
<dbReference type="AlphaFoldDB" id="A0A545ARC3"/>
<comment type="caution">
    <text evidence="1">The sequence shown here is derived from an EMBL/GenBank/DDBJ whole genome shotgun (WGS) entry which is preliminary data.</text>
</comment>
<protein>
    <submittedName>
        <fullName evidence="1">Alpha/beta fold hydrolase</fullName>
    </submittedName>
</protein>
<dbReference type="Proteomes" id="UP000317982">
    <property type="component" value="Unassembled WGS sequence"/>
</dbReference>
<dbReference type="InParanoid" id="A0A545ARC3"/>
<proteinExistence type="predicted"/>
<sequence length="300" mass="31111">MVSRRAVLGGGVAGLGLVAVSGVGLVGTGVLPGQHQLRRALGACDVYAPPPEAAAGPIVRGAFRSTHRRTTVNYRIAYPPGARDTDSLPVCLVLHGFHGDAGVLGDGIALPGYLADVVAAGIPPFVLAAADGGVGYWHPRADGDDSLGMLNDEFLPLLAGRGLQAGAGQRITVLGYSMGGYGALLYSETYPTRVAACAAGSPAVWLSHDEARRASPTAFDSAADWARYDVRARASALAGIPVRVDYGRDDPFAPNMPALKRALPVDAVVREGDGCHDSTFWRSVAPEALTFLGRAFARPT</sequence>